<dbReference type="VEuPathDB" id="TriTrypDB:TM35_000212900"/>
<feature type="compositionally biased region" description="Basic and acidic residues" evidence="1">
    <location>
        <begin position="82"/>
        <end position="95"/>
    </location>
</feature>
<gene>
    <name evidence="2" type="ORF">TM35_000212900</name>
</gene>
<dbReference type="GeneID" id="39986920"/>
<reference evidence="2 3" key="1">
    <citation type="submission" date="2017-03" db="EMBL/GenBank/DDBJ databases">
        <title>An alternative strategy for trypanosome survival in the mammalian bloodstream revealed through genome and transcriptome analysis of the ubiquitous bovine parasite Trypanosoma (Megatrypanum) theileri.</title>
        <authorList>
            <person name="Kelly S."/>
            <person name="Ivens A."/>
            <person name="Mott A."/>
            <person name="O'Neill E."/>
            <person name="Emms D."/>
            <person name="Macleod O."/>
            <person name="Voorheis P."/>
            <person name="Matthews J."/>
            <person name="Matthews K."/>
            <person name="Carrington M."/>
        </authorList>
    </citation>
    <scope>NUCLEOTIDE SEQUENCE [LARGE SCALE GENOMIC DNA]</scope>
    <source>
        <strain evidence="2">Edinburgh</strain>
    </source>
</reference>
<organism evidence="2 3">
    <name type="scientific">Trypanosoma theileri</name>
    <dbReference type="NCBI Taxonomy" id="67003"/>
    <lineage>
        <taxon>Eukaryota</taxon>
        <taxon>Discoba</taxon>
        <taxon>Euglenozoa</taxon>
        <taxon>Kinetoplastea</taxon>
        <taxon>Metakinetoplastina</taxon>
        <taxon>Trypanosomatida</taxon>
        <taxon>Trypanosomatidae</taxon>
        <taxon>Trypanosoma</taxon>
    </lineage>
</organism>
<dbReference type="Proteomes" id="UP000192257">
    <property type="component" value="Unassembled WGS sequence"/>
</dbReference>
<accession>A0A1X0NSL2</accession>
<dbReference type="EMBL" id="NBCO01000021">
    <property type="protein sequence ID" value="ORC87684.1"/>
    <property type="molecule type" value="Genomic_DNA"/>
</dbReference>
<sequence>MDVSRFLKEFKRARKETNNSGVISHDKNSEESLASTSLPGELARHQQNTFQEDDSDVSEQGNDDDNNDENVTPFSHSGGKRQRYDNMFSRKDKTAPREGYAEIRMYQTNSSVAPVSVGSSALRRRAPIPLLPRATAKKNCSSVTDALRSELLRKKNSLSQSALVEEVSVESGVPGILQKCTTSVSDDDNPSAAAVEALLISVDDLLSSSNATVEQQFPIDVISNVGVAAIKEETQTESMKSQIIPEIIQPVETSHEIPKKGKISMFARAKLLSTESGAEKISKTEVLETRKFSK</sequence>
<evidence type="ECO:0000313" key="3">
    <source>
        <dbReference type="Proteomes" id="UP000192257"/>
    </source>
</evidence>
<dbReference type="AlphaFoldDB" id="A0A1X0NSL2"/>
<evidence type="ECO:0000256" key="1">
    <source>
        <dbReference type="SAM" id="MobiDB-lite"/>
    </source>
</evidence>
<dbReference type="OrthoDB" id="248478at2759"/>
<dbReference type="RefSeq" id="XP_028881750.1">
    <property type="nucleotide sequence ID" value="XM_029027140.1"/>
</dbReference>
<evidence type="ECO:0000313" key="2">
    <source>
        <dbReference type="EMBL" id="ORC87684.1"/>
    </source>
</evidence>
<comment type="caution">
    <text evidence="2">The sequence shown here is derived from an EMBL/GenBank/DDBJ whole genome shotgun (WGS) entry which is preliminary data.</text>
</comment>
<feature type="compositionally biased region" description="Acidic residues" evidence="1">
    <location>
        <begin position="51"/>
        <end position="68"/>
    </location>
</feature>
<feature type="region of interest" description="Disordered" evidence="1">
    <location>
        <begin position="14"/>
        <end position="95"/>
    </location>
</feature>
<keyword evidence="3" id="KW-1185">Reference proteome</keyword>
<proteinExistence type="predicted"/>
<name>A0A1X0NSL2_9TRYP</name>
<protein>
    <submittedName>
        <fullName evidence="2">Uncharacterized protein</fullName>
    </submittedName>
</protein>